<gene>
    <name evidence="2" type="ORF">FVF58_50070</name>
</gene>
<proteinExistence type="predicted"/>
<dbReference type="EMBL" id="VTUZ01000097">
    <property type="protein sequence ID" value="KAA0997305.1"/>
    <property type="molecule type" value="Genomic_DNA"/>
</dbReference>
<protein>
    <submittedName>
        <fullName evidence="2">Uncharacterized protein</fullName>
    </submittedName>
</protein>
<reference evidence="2 3" key="1">
    <citation type="submission" date="2019-08" db="EMBL/GenBank/DDBJ databases">
        <title>Paraburkholderia sp. DCY113.</title>
        <authorList>
            <person name="Kang J."/>
        </authorList>
    </citation>
    <scope>NUCLEOTIDE SEQUENCE [LARGE SCALE GENOMIC DNA]</scope>
    <source>
        <strain evidence="2 3">DCY113</strain>
    </source>
</reference>
<feature type="region of interest" description="Disordered" evidence="1">
    <location>
        <begin position="118"/>
        <end position="154"/>
    </location>
</feature>
<dbReference type="RefSeq" id="WP_149676850.1">
    <property type="nucleotide sequence ID" value="NZ_VTUZ01000097.1"/>
</dbReference>
<accession>A0A5B0G3U2</accession>
<dbReference type="Proteomes" id="UP000325273">
    <property type="component" value="Unassembled WGS sequence"/>
</dbReference>
<keyword evidence="3" id="KW-1185">Reference proteome</keyword>
<evidence type="ECO:0000256" key="1">
    <source>
        <dbReference type="SAM" id="MobiDB-lite"/>
    </source>
</evidence>
<feature type="compositionally biased region" description="Pro residues" evidence="1">
    <location>
        <begin position="140"/>
        <end position="154"/>
    </location>
</feature>
<comment type="caution">
    <text evidence="2">The sequence shown here is derived from an EMBL/GenBank/DDBJ whole genome shotgun (WGS) entry which is preliminary data.</text>
</comment>
<dbReference type="AlphaFoldDB" id="A0A5B0G3U2"/>
<name>A0A5B0G3U2_9BURK</name>
<sequence length="154" mass="17187">MDVSQYLQAMKQLERATESIWNNAPEPFKTQAFKCGWALDDTKKRLPSWGYDLLRDRDRMLLATAGMNAQRLEACGDFERAVKEIQAAIFLLRNSPGGPFDDIFGGPLTPEQEADFRLRDLGPPASAPTMDTGLLRESNPIPPKNPPLPKNEGD</sequence>
<evidence type="ECO:0000313" key="3">
    <source>
        <dbReference type="Proteomes" id="UP000325273"/>
    </source>
</evidence>
<evidence type="ECO:0000313" key="2">
    <source>
        <dbReference type="EMBL" id="KAA0997305.1"/>
    </source>
</evidence>
<organism evidence="2 3">
    <name type="scientific">Paraburkholderia panacisoli</name>
    <dbReference type="NCBI Taxonomy" id="2603818"/>
    <lineage>
        <taxon>Bacteria</taxon>
        <taxon>Pseudomonadati</taxon>
        <taxon>Pseudomonadota</taxon>
        <taxon>Betaproteobacteria</taxon>
        <taxon>Burkholderiales</taxon>
        <taxon>Burkholderiaceae</taxon>
        <taxon>Paraburkholderia</taxon>
    </lineage>
</organism>